<dbReference type="Pfam" id="PF00623">
    <property type="entry name" value="RNA_pol_Rpb1_2"/>
    <property type="match status" value="2"/>
</dbReference>
<name>A0ABX4MEB0_9HYPH</name>
<dbReference type="Proteomes" id="UP000229707">
    <property type="component" value="Unassembled WGS sequence"/>
</dbReference>
<evidence type="ECO:0000256" key="4">
    <source>
        <dbReference type="ARBA" id="ARBA00022723"/>
    </source>
</evidence>
<dbReference type="Gene3D" id="1.10.274.100">
    <property type="entry name" value="RNA polymerase Rpb1, domain 3"/>
    <property type="match status" value="2"/>
</dbReference>
<dbReference type="InterPro" id="IPR007066">
    <property type="entry name" value="RNA_pol_Rpb1_3"/>
</dbReference>
<dbReference type="GO" id="GO:0000428">
    <property type="term" value="C:DNA-directed RNA polymerase complex"/>
    <property type="evidence" value="ECO:0007669"/>
    <property type="project" value="UniProtKB-KW"/>
</dbReference>
<evidence type="ECO:0000259" key="8">
    <source>
        <dbReference type="SMART" id="SM00663"/>
    </source>
</evidence>
<reference evidence="9" key="1">
    <citation type="submission" date="2017-09" db="EMBL/GenBank/DDBJ databases">
        <authorList>
            <person name="Campbell M.A."/>
            <person name="Lukasik P."/>
            <person name="Simon C."/>
            <person name="McCutcheon J.P."/>
        </authorList>
    </citation>
    <scope>NUCLEOTIDE SEQUENCE [LARGE SCALE GENOMIC DNA]</scope>
    <source>
        <strain evidence="9">MAGCAS</strain>
    </source>
</reference>
<evidence type="ECO:0000256" key="3">
    <source>
        <dbReference type="ARBA" id="ARBA00022695"/>
    </source>
</evidence>
<evidence type="ECO:0000313" key="10">
    <source>
        <dbReference type="Proteomes" id="UP000229707"/>
    </source>
</evidence>
<evidence type="ECO:0000256" key="6">
    <source>
        <dbReference type="ARBA" id="ARBA00048552"/>
    </source>
</evidence>
<evidence type="ECO:0000256" key="5">
    <source>
        <dbReference type="ARBA" id="ARBA00023163"/>
    </source>
</evidence>
<dbReference type="InterPro" id="IPR038120">
    <property type="entry name" value="Rpb1_funnel_sf"/>
</dbReference>
<keyword evidence="1 7" id="KW-0240">DNA-directed RNA polymerase</keyword>
<dbReference type="InterPro" id="IPR007080">
    <property type="entry name" value="RNA_pol_Rpb1_1"/>
</dbReference>
<dbReference type="SUPFAM" id="SSF64484">
    <property type="entry name" value="beta and beta-prime subunits of DNA dependent RNA-polymerase"/>
    <property type="match status" value="1"/>
</dbReference>
<dbReference type="InterPro" id="IPR042102">
    <property type="entry name" value="RNA_pol_Rpb1_3_sf"/>
</dbReference>
<dbReference type="EC" id="2.7.7.6" evidence="7"/>
<keyword evidence="2 7" id="KW-0808">Transferase</keyword>
<dbReference type="PANTHER" id="PTHR19376:SF54">
    <property type="entry name" value="DNA-DIRECTED RNA POLYMERASE SUBUNIT BETA"/>
    <property type="match status" value="1"/>
</dbReference>
<feature type="domain" description="RNA polymerase N-terminal" evidence="8">
    <location>
        <begin position="221"/>
        <end position="504"/>
    </location>
</feature>
<gene>
    <name evidence="9" type="primary">rpoC</name>
    <name evidence="9" type="ORF">MAGCAS_294</name>
</gene>
<comment type="function">
    <text evidence="7">DNA-dependent RNA polymerase catalyzes the transcription of DNA into RNA using the four ribonucleoside triphosphates as substrates.</text>
</comment>
<dbReference type="GO" id="GO:0003899">
    <property type="term" value="F:DNA-directed RNA polymerase activity"/>
    <property type="evidence" value="ECO:0007669"/>
    <property type="project" value="UniProtKB-EC"/>
</dbReference>
<dbReference type="Pfam" id="PF04997">
    <property type="entry name" value="RNA_pol_Rpb1_1"/>
    <property type="match status" value="1"/>
</dbReference>
<dbReference type="SMART" id="SM00663">
    <property type="entry name" value="RPOLA_N"/>
    <property type="match status" value="1"/>
</dbReference>
<dbReference type="InterPro" id="IPR044893">
    <property type="entry name" value="RNA_pol_Rpb1_clamp_domain"/>
</dbReference>
<dbReference type="Gene3D" id="2.40.40.20">
    <property type="match status" value="1"/>
</dbReference>
<dbReference type="Pfam" id="PF04998">
    <property type="entry name" value="RNA_pol_Rpb1_5"/>
    <property type="match status" value="1"/>
</dbReference>
<dbReference type="InterPro" id="IPR006592">
    <property type="entry name" value="RNA_pol_N"/>
</dbReference>
<evidence type="ECO:0000256" key="1">
    <source>
        <dbReference type="ARBA" id="ARBA00022478"/>
    </source>
</evidence>
<keyword evidence="5 7" id="KW-0804">Transcription</keyword>
<dbReference type="InterPro" id="IPR045867">
    <property type="entry name" value="DNA-dir_RpoC_beta_prime"/>
</dbReference>
<comment type="similarity">
    <text evidence="7">Belongs to the RNA polymerase beta' chain family.</text>
</comment>
<evidence type="ECO:0000256" key="2">
    <source>
        <dbReference type="ARBA" id="ARBA00022679"/>
    </source>
</evidence>
<dbReference type="Gene3D" id="1.10.1790.20">
    <property type="match status" value="1"/>
</dbReference>
<dbReference type="Gene3D" id="4.10.860.120">
    <property type="entry name" value="RNA polymerase II, clamp domain"/>
    <property type="match status" value="1"/>
</dbReference>
<dbReference type="InterPro" id="IPR000722">
    <property type="entry name" value="RNA_pol_asu"/>
</dbReference>
<dbReference type="EMBL" id="NXGL01000109">
    <property type="protein sequence ID" value="PIM94797.1"/>
    <property type="molecule type" value="Genomic_DNA"/>
</dbReference>
<proteinExistence type="inferred from homology"/>
<accession>A0ABX4MEB0</accession>
<dbReference type="Gene3D" id="1.10.40.90">
    <property type="match status" value="1"/>
</dbReference>
<keyword evidence="3 7" id="KW-0548">Nucleotidyltransferase</keyword>
<dbReference type="Gene3D" id="2.40.50.100">
    <property type="match status" value="1"/>
</dbReference>
<sequence length="1320" mass="148574">MVDKHILSIKFEIASSETILSWSYGEVCNGNSFDDDGKPVIDGLFCPRIFGSRNKTQCLCKTPTLIQSFGCMVCGMYLGESKQKLRSRFGHICLSTPMVHTLFYKTMPNVLSSLLNMDGEIVQDLIGCKLHVIRWCVSEEFESGQIISTETYRKLWMKRENYDVVSSGEAILLLLSKIRLKNIKQFLVDSKRNVELVEVLEDIHSRIEIIDWFINNKMSLDLMVIKILPVLPAELRPSVVLDDNTQASSDLNVLYKGIINANNVVTRSMELRQRGVIDVDEYVMGIEHLQQSVDSLIDNSQHFDGPVGYNTSALKSLTEMLKGKKGRFRYNVLGKRVDYSGRSVIVPGPDLSINECAIPRSMAVELFEPFIYSKLMLESKIKAHRNIKYLLGCDRQMGYKILEEIVKYCPVVLNRAPTLHKLSMRAFWVKLTNEKVIRLHPLVCSGFNADFDGDQMAVHVPLSLKARVEVTTLLMTENNVFHPAHGDPCILPSQDMILGLYYMSLTSSEQKNMLFSSYVEVTKALSHKKIGLHTKVKFTTIKNNIRVTVFTTPGRLLISELVPNKCNFIYEWDDPELGKPFILNVIEMVNETCGRQQMVTFCERLMKMGLKYVTQSGLSLSRSEFSTSSYKKILLKNVRSVMNKPWFGISDKTKLPMFRTIWHKILIGVYNNINLETYGNSLKQTAMQMIINSGARGTVQQVQQLFGSRGYVIDFNGQQSRIPILNSYNEGLSLIQLFCCTYSSRRGLMDTALKTASSGYLTRKLVESTREWVIDEVDCCTNDGLCVSPTVDFEVIKHRLIGRFLLRDISSNGVVIAKKNELITVKNISKMLLCCGDQLWIRSPLTCQATSGVCKFCYGIELSTGNMVQHGDSVGVLAAQALGEPGTQLTLRTFHGLTETDHGKHTQNLNNCLTSPFSGFIKIELLSCVCSDAFDMIVTTSACVLSILRDGNKIWSYKLSRGTRLLVHDNEWVYVGGILCLNSVRSESILVLTNGIITFGCLKYGLNLRKVYNDNSNFIGKYVKTKLLANKIPLVCLRLGRCIKLCCSSVWDKINFLVKPGSNVEIFDVLLEVVINHKVNNKVALTEGFERLSKLLDNSIAEDNRAIICNTDSILRYGTARGDNGTFVIDPIRLNEWPLVFSDVNVGLSIDNNELIQRGRVIIPGEIDLLNYVEVYGLNRFNNYFVDTVQEIYKEQGVNVNSKHIEMVLRQMTNNVNISDPGDSTLSINDNYNWQRVARINRYVNVLGGRLATGERDITGVTKGCINEGSILSTVSFQGSIKPVIKALLSGNDYRVTDIKDRIILGKLPLIGTGYTTNKR</sequence>
<comment type="caution">
    <text evidence="9">The sequence shown here is derived from an EMBL/GenBank/DDBJ whole genome shotgun (WGS) entry which is preliminary data.</text>
</comment>
<keyword evidence="10" id="KW-1185">Reference proteome</keyword>
<dbReference type="PANTHER" id="PTHR19376">
    <property type="entry name" value="DNA-DIRECTED RNA POLYMERASE"/>
    <property type="match status" value="1"/>
</dbReference>
<protein>
    <recommendedName>
        <fullName evidence="7">DNA-directed RNA polymerase subunit</fullName>
        <ecNumber evidence="7">2.7.7.6</ecNumber>
    </recommendedName>
</protein>
<dbReference type="Pfam" id="PF04983">
    <property type="entry name" value="RNA_pol_Rpb1_3"/>
    <property type="match status" value="1"/>
</dbReference>
<evidence type="ECO:0000313" key="9">
    <source>
        <dbReference type="EMBL" id="PIM94797.1"/>
    </source>
</evidence>
<dbReference type="Gene3D" id="1.10.132.30">
    <property type="match status" value="1"/>
</dbReference>
<organism evidence="9 10">
    <name type="scientific">Candidatus Hodgkinia cicadicola</name>
    <dbReference type="NCBI Taxonomy" id="573658"/>
    <lineage>
        <taxon>Bacteria</taxon>
        <taxon>Pseudomonadati</taxon>
        <taxon>Pseudomonadota</taxon>
        <taxon>Alphaproteobacteria</taxon>
        <taxon>Hyphomicrobiales</taxon>
        <taxon>Candidatus Hodgkinia</taxon>
    </lineage>
</organism>
<keyword evidence="4" id="KW-0479">Metal-binding</keyword>
<comment type="catalytic activity">
    <reaction evidence="6 7">
        <text>RNA(n) + a ribonucleoside 5'-triphosphate = RNA(n+1) + diphosphate</text>
        <dbReference type="Rhea" id="RHEA:21248"/>
        <dbReference type="Rhea" id="RHEA-COMP:14527"/>
        <dbReference type="Rhea" id="RHEA-COMP:17342"/>
        <dbReference type="ChEBI" id="CHEBI:33019"/>
        <dbReference type="ChEBI" id="CHEBI:61557"/>
        <dbReference type="ChEBI" id="CHEBI:140395"/>
        <dbReference type="EC" id="2.7.7.6"/>
    </reaction>
</comment>
<evidence type="ECO:0000256" key="7">
    <source>
        <dbReference type="RuleBase" id="RU004279"/>
    </source>
</evidence>
<dbReference type="InterPro" id="IPR007081">
    <property type="entry name" value="RNA_pol_Rpb1_5"/>
</dbReference>